<dbReference type="AlphaFoldDB" id="A0A0E9TGF5"/>
<evidence type="ECO:0000313" key="2">
    <source>
        <dbReference type="EMBL" id="JAH51788.1"/>
    </source>
</evidence>
<reference evidence="2" key="1">
    <citation type="submission" date="2014-11" db="EMBL/GenBank/DDBJ databases">
        <authorList>
            <person name="Amaro Gonzalez C."/>
        </authorList>
    </citation>
    <scope>NUCLEOTIDE SEQUENCE</scope>
</reference>
<name>A0A0E9TGF5_ANGAN</name>
<reference evidence="2" key="2">
    <citation type="journal article" date="2015" name="Fish Shellfish Immunol.">
        <title>Early steps in the European eel (Anguilla anguilla)-Vibrio vulnificus interaction in the gills: Role of the RtxA13 toxin.</title>
        <authorList>
            <person name="Callol A."/>
            <person name="Pajuelo D."/>
            <person name="Ebbesson L."/>
            <person name="Teles M."/>
            <person name="MacKenzie S."/>
            <person name="Amaro C."/>
        </authorList>
    </citation>
    <scope>NUCLEOTIDE SEQUENCE</scope>
</reference>
<proteinExistence type="predicted"/>
<sequence>MEPADERLLSLSSQSPAPVSPAPRGLALARLDKHIR</sequence>
<evidence type="ECO:0000256" key="1">
    <source>
        <dbReference type="SAM" id="MobiDB-lite"/>
    </source>
</evidence>
<accession>A0A0E9TGF5</accession>
<organism evidence="2">
    <name type="scientific">Anguilla anguilla</name>
    <name type="common">European freshwater eel</name>
    <name type="synonym">Muraena anguilla</name>
    <dbReference type="NCBI Taxonomy" id="7936"/>
    <lineage>
        <taxon>Eukaryota</taxon>
        <taxon>Metazoa</taxon>
        <taxon>Chordata</taxon>
        <taxon>Craniata</taxon>
        <taxon>Vertebrata</taxon>
        <taxon>Euteleostomi</taxon>
        <taxon>Actinopterygii</taxon>
        <taxon>Neopterygii</taxon>
        <taxon>Teleostei</taxon>
        <taxon>Anguilliformes</taxon>
        <taxon>Anguillidae</taxon>
        <taxon>Anguilla</taxon>
    </lineage>
</organism>
<protein>
    <submittedName>
        <fullName evidence="2">Uncharacterized protein</fullName>
    </submittedName>
</protein>
<feature type="region of interest" description="Disordered" evidence="1">
    <location>
        <begin position="1"/>
        <end position="36"/>
    </location>
</feature>
<dbReference type="EMBL" id="GBXM01056789">
    <property type="protein sequence ID" value="JAH51788.1"/>
    <property type="molecule type" value="Transcribed_RNA"/>
</dbReference>